<dbReference type="InterPro" id="IPR013149">
    <property type="entry name" value="ADH-like_C"/>
</dbReference>
<comment type="caution">
    <text evidence="7">The sequence shown here is derived from an EMBL/GenBank/DDBJ whole genome shotgun (WGS) entry which is preliminary data.</text>
</comment>
<dbReference type="InterPro" id="IPR011032">
    <property type="entry name" value="GroES-like_sf"/>
</dbReference>
<dbReference type="SUPFAM" id="SSF51735">
    <property type="entry name" value="NAD(P)-binding Rossmann-fold domains"/>
    <property type="match status" value="1"/>
</dbReference>
<evidence type="ECO:0000256" key="5">
    <source>
        <dbReference type="RuleBase" id="RU361277"/>
    </source>
</evidence>
<dbReference type="InterPro" id="IPR002328">
    <property type="entry name" value="ADH_Zn_CS"/>
</dbReference>
<dbReference type="Gene3D" id="3.90.180.10">
    <property type="entry name" value="Medium-chain alcohol dehydrogenases, catalytic domain"/>
    <property type="match status" value="1"/>
</dbReference>
<evidence type="ECO:0000259" key="6">
    <source>
        <dbReference type="SMART" id="SM00829"/>
    </source>
</evidence>
<keyword evidence="4" id="KW-0560">Oxidoreductase</keyword>
<comment type="similarity">
    <text evidence="5">Belongs to the zinc-containing alcohol dehydrogenase family.</text>
</comment>
<dbReference type="Proteomes" id="UP001165383">
    <property type="component" value="Unassembled WGS sequence"/>
</dbReference>
<keyword evidence="2 5" id="KW-0479">Metal-binding</keyword>
<dbReference type="PANTHER" id="PTHR42683">
    <property type="entry name" value="ALDEHYDE REDUCTASE"/>
    <property type="match status" value="1"/>
</dbReference>
<dbReference type="InterPro" id="IPR036291">
    <property type="entry name" value="NAD(P)-bd_dom_sf"/>
</dbReference>
<reference evidence="7" key="1">
    <citation type="submission" date="2022-05" db="EMBL/GenBank/DDBJ databases">
        <authorList>
            <person name="Jo J.-H."/>
            <person name="Im W.-T."/>
        </authorList>
    </citation>
    <scope>NUCLEOTIDE SEQUENCE</scope>
    <source>
        <strain evidence="7">RB56-2</strain>
    </source>
</reference>
<dbReference type="Pfam" id="PF08240">
    <property type="entry name" value="ADH_N"/>
    <property type="match status" value="1"/>
</dbReference>
<organism evidence="7 8">
    <name type="scientific">Sphingomonas brevis</name>
    <dbReference type="NCBI Taxonomy" id="2908206"/>
    <lineage>
        <taxon>Bacteria</taxon>
        <taxon>Pseudomonadati</taxon>
        <taxon>Pseudomonadota</taxon>
        <taxon>Alphaproteobacteria</taxon>
        <taxon>Sphingomonadales</taxon>
        <taxon>Sphingomonadaceae</taxon>
        <taxon>Sphingomonas</taxon>
    </lineage>
</organism>
<dbReference type="EMBL" id="JAMGBB010000001">
    <property type="protein sequence ID" value="MCL6741044.1"/>
    <property type="molecule type" value="Genomic_DNA"/>
</dbReference>
<evidence type="ECO:0000256" key="2">
    <source>
        <dbReference type="ARBA" id="ARBA00022723"/>
    </source>
</evidence>
<evidence type="ECO:0000256" key="1">
    <source>
        <dbReference type="ARBA" id="ARBA00001947"/>
    </source>
</evidence>
<dbReference type="InterPro" id="IPR020843">
    <property type="entry name" value="ER"/>
</dbReference>
<evidence type="ECO:0000256" key="4">
    <source>
        <dbReference type="ARBA" id="ARBA00023002"/>
    </source>
</evidence>
<dbReference type="SUPFAM" id="SSF50129">
    <property type="entry name" value="GroES-like"/>
    <property type="match status" value="1"/>
</dbReference>
<dbReference type="SMART" id="SM00829">
    <property type="entry name" value="PKS_ER"/>
    <property type="match status" value="1"/>
</dbReference>
<sequence>MEFERRALRPNDVAIDITYAGICHSDLHTCRNDWGGSRYPVIPGHEIVGTVTAIGNEVTRHRIGDTVAVGCMVDSCMECDQCLEGWEVFCRKGCVQTYNSADYHDGTISKGGYTDHIVVRDHFVCKVPGGMDASRVAPLLCAGITTYSPLRQYGVGPGTKMAVVGLGGLGHMGVKLGVAMGADVTMITTTPSKGQDARELGASDFIISTDAAQMRAAATRFDFILNTIPVSHEIDGYLQLLGRAGRMVIVGALTPMPGFTGFNIIWWNRAVGGSAIGGIPETQEMLEFCAAKDIYPDVEFIRMDQVNEAYERLLKNDVRYRFVIDMAHGM</sequence>
<comment type="cofactor">
    <cofactor evidence="1 5">
        <name>Zn(2+)</name>
        <dbReference type="ChEBI" id="CHEBI:29105"/>
    </cofactor>
</comment>
<dbReference type="InterPro" id="IPR047109">
    <property type="entry name" value="CAD-like"/>
</dbReference>
<dbReference type="PROSITE" id="PS00059">
    <property type="entry name" value="ADH_ZINC"/>
    <property type="match status" value="1"/>
</dbReference>
<accession>A0ABT0SA88</accession>
<keyword evidence="3 5" id="KW-0862">Zinc</keyword>
<name>A0ABT0SA88_9SPHN</name>
<dbReference type="Gene3D" id="3.40.50.720">
    <property type="entry name" value="NAD(P)-binding Rossmann-like Domain"/>
    <property type="match status" value="1"/>
</dbReference>
<dbReference type="InterPro" id="IPR013154">
    <property type="entry name" value="ADH-like_N"/>
</dbReference>
<dbReference type="CDD" id="cd05283">
    <property type="entry name" value="CAD1"/>
    <property type="match status" value="1"/>
</dbReference>
<evidence type="ECO:0000256" key="3">
    <source>
        <dbReference type="ARBA" id="ARBA00022833"/>
    </source>
</evidence>
<keyword evidence="8" id="KW-1185">Reference proteome</keyword>
<evidence type="ECO:0000313" key="8">
    <source>
        <dbReference type="Proteomes" id="UP001165383"/>
    </source>
</evidence>
<gene>
    <name evidence="7" type="ORF">LZ518_07865</name>
</gene>
<evidence type="ECO:0000313" key="7">
    <source>
        <dbReference type="EMBL" id="MCL6741044.1"/>
    </source>
</evidence>
<protein>
    <submittedName>
        <fullName evidence="7">NAD(P)-dependent alcohol dehydrogenase</fullName>
    </submittedName>
</protein>
<dbReference type="Pfam" id="PF00107">
    <property type="entry name" value="ADH_zinc_N"/>
    <property type="match status" value="1"/>
</dbReference>
<proteinExistence type="inferred from homology"/>
<feature type="domain" description="Enoyl reductase (ER)" evidence="6">
    <location>
        <begin position="1"/>
        <end position="324"/>
    </location>
</feature>